<feature type="region of interest" description="Disordered" evidence="1">
    <location>
        <begin position="563"/>
        <end position="584"/>
    </location>
</feature>
<dbReference type="Proteomes" id="UP000001514">
    <property type="component" value="Unassembled WGS sequence"/>
</dbReference>
<feature type="compositionally biased region" description="Polar residues" evidence="1">
    <location>
        <begin position="311"/>
        <end position="325"/>
    </location>
</feature>
<feature type="region of interest" description="Disordered" evidence="1">
    <location>
        <begin position="338"/>
        <end position="362"/>
    </location>
</feature>
<feature type="compositionally biased region" description="Polar residues" evidence="1">
    <location>
        <begin position="349"/>
        <end position="362"/>
    </location>
</feature>
<evidence type="ECO:0000313" key="3">
    <source>
        <dbReference type="Proteomes" id="UP000001514"/>
    </source>
</evidence>
<dbReference type="KEGG" id="smo:SELMODRAFT_439149"/>
<feature type="region of interest" description="Disordered" evidence="1">
    <location>
        <begin position="300"/>
        <end position="325"/>
    </location>
</feature>
<gene>
    <name evidence="2" type="ORF">SELMODRAFT_439149</name>
</gene>
<evidence type="ECO:0000313" key="2">
    <source>
        <dbReference type="EMBL" id="EFJ34125.1"/>
    </source>
</evidence>
<protein>
    <submittedName>
        <fullName evidence="2">Uncharacterized protein</fullName>
    </submittedName>
</protein>
<dbReference type="SUPFAM" id="SSF88697">
    <property type="entry name" value="PUA domain-like"/>
    <property type="match status" value="1"/>
</dbReference>
<keyword evidence="3" id="KW-1185">Reference proteome</keyword>
<dbReference type="Gramene" id="EFJ34125">
    <property type="protein sequence ID" value="EFJ34125"/>
    <property type="gene ID" value="SELMODRAFT_439149"/>
</dbReference>
<sequence length="788" mass="84117">MLHRGGFSAASLLRARSNRHSGGRGRKVFPDFQARVSLRWSSSIATGECDAPVAGNFYRSQVDADGRIFNFATVVVNSDKGQSALPAWSQACSLVGTNAPTLAVAFVSKHNPSSAAALEELGRSFSEVLTAQGGSAPAKIAAPFIGCVADLWNVAAPAATSPGGGGAEKKLGAPSVSSSSGYKAAGVDVAGDGDVRALAVKQDHEGGLTLRAASAFPDEDTVEDFKALVGDCARWTRENPGVVPDNEDLVALDKELKASSVTDVVAGNAKVPEEVGKSEEQALQCKKMEKDLESKNGELALEKEEERSGGASLNTKSSGPGNTSAVPDVERIVVSEAVAEDGPGGVSRGASSGTTSQASPMSDESVAAIDDGYRMILCVAYLPGAKATAFHTTTTGLPNLPDMEAAIVRNNPHMILLGAPGYPYPEFVQRLSVMFPESCRAGAFLAPLYTSPKVPRPKIINSLRPLFAGTGHLTAGVVGLSLSSDDDQRKLPMDAFTEFLRMTLGMARISGHNFFEYGLYEFYCQLHAAERHTSPRSAPVDPGSLLKRLHTYLLRHSKVQTQAGGARASGSSEQDNALKVTNGSNSCTTTSVEVKSSYEVPATATPAPAPYESHCSDSSVKMPLALLDTVRHCVEEGKPFGLTSYWHWQTAQELVGTMANLKVYLFEKDCRSYVVAHGVQRFRLPFDKMWVQPGSFGLNIGQVEFFDDIECEHTEELLDLAKQVVDRCRQLLPEADTVPGLLGSISDPIKASFAVGQLLPVPVRVKRRWLGMADTKFRLLEQMTFLNS</sequence>
<dbReference type="EMBL" id="GL377570">
    <property type="protein sequence ID" value="EFJ34125.1"/>
    <property type="molecule type" value="Genomic_DNA"/>
</dbReference>
<accession>D8R2T4</accession>
<evidence type="ECO:0000256" key="1">
    <source>
        <dbReference type="SAM" id="MobiDB-lite"/>
    </source>
</evidence>
<organism evidence="3">
    <name type="scientific">Selaginella moellendorffii</name>
    <name type="common">Spikemoss</name>
    <dbReference type="NCBI Taxonomy" id="88036"/>
    <lineage>
        <taxon>Eukaryota</taxon>
        <taxon>Viridiplantae</taxon>
        <taxon>Streptophyta</taxon>
        <taxon>Embryophyta</taxon>
        <taxon>Tracheophyta</taxon>
        <taxon>Lycopodiopsida</taxon>
        <taxon>Selaginellales</taxon>
        <taxon>Selaginellaceae</taxon>
        <taxon>Selaginella</taxon>
    </lineage>
</organism>
<dbReference type="InParanoid" id="D8R2T4"/>
<proteinExistence type="predicted"/>
<dbReference type="AlphaFoldDB" id="D8R2T4"/>
<reference evidence="2 3" key="1">
    <citation type="journal article" date="2011" name="Science">
        <title>The Selaginella genome identifies genetic changes associated with the evolution of vascular plants.</title>
        <authorList>
            <person name="Banks J.A."/>
            <person name="Nishiyama T."/>
            <person name="Hasebe M."/>
            <person name="Bowman J.L."/>
            <person name="Gribskov M."/>
            <person name="dePamphilis C."/>
            <person name="Albert V.A."/>
            <person name="Aono N."/>
            <person name="Aoyama T."/>
            <person name="Ambrose B.A."/>
            <person name="Ashton N.W."/>
            <person name="Axtell M.J."/>
            <person name="Barker E."/>
            <person name="Barker M.S."/>
            <person name="Bennetzen J.L."/>
            <person name="Bonawitz N.D."/>
            <person name="Chapple C."/>
            <person name="Cheng C."/>
            <person name="Correa L.G."/>
            <person name="Dacre M."/>
            <person name="DeBarry J."/>
            <person name="Dreyer I."/>
            <person name="Elias M."/>
            <person name="Engstrom E.M."/>
            <person name="Estelle M."/>
            <person name="Feng L."/>
            <person name="Finet C."/>
            <person name="Floyd S.K."/>
            <person name="Frommer W.B."/>
            <person name="Fujita T."/>
            <person name="Gramzow L."/>
            <person name="Gutensohn M."/>
            <person name="Harholt J."/>
            <person name="Hattori M."/>
            <person name="Heyl A."/>
            <person name="Hirai T."/>
            <person name="Hiwatashi Y."/>
            <person name="Ishikawa M."/>
            <person name="Iwata M."/>
            <person name="Karol K.G."/>
            <person name="Koehler B."/>
            <person name="Kolukisaoglu U."/>
            <person name="Kubo M."/>
            <person name="Kurata T."/>
            <person name="Lalonde S."/>
            <person name="Li K."/>
            <person name="Li Y."/>
            <person name="Litt A."/>
            <person name="Lyons E."/>
            <person name="Manning G."/>
            <person name="Maruyama T."/>
            <person name="Michael T.P."/>
            <person name="Mikami K."/>
            <person name="Miyazaki S."/>
            <person name="Morinaga S."/>
            <person name="Murata T."/>
            <person name="Mueller-Roeber B."/>
            <person name="Nelson D.R."/>
            <person name="Obara M."/>
            <person name="Oguri Y."/>
            <person name="Olmstead R.G."/>
            <person name="Onodera N."/>
            <person name="Petersen B.L."/>
            <person name="Pils B."/>
            <person name="Prigge M."/>
            <person name="Rensing S.A."/>
            <person name="Riano-Pachon D.M."/>
            <person name="Roberts A.W."/>
            <person name="Sato Y."/>
            <person name="Scheller H.V."/>
            <person name="Schulz B."/>
            <person name="Schulz C."/>
            <person name="Shakirov E.V."/>
            <person name="Shibagaki N."/>
            <person name="Shinohara N."/>
            <person name="Shippen D.E."/>
            <person name="Soerensen I."/>
            <person name="Sotooka R."/>
            <person name="Sugimoto N."/>
            <person name="Sugita M."/>
            <person name="Sumikawa N."/>
            <person name="Tanurdzic M."/>
            <person name="Theissen G."/>
            <person name="Ulvskov P."/>
            <person name="Wakazuki S."/>
            <person name="Weng J.K."/>
            <person name="Willats W.W."/>
            <person name="Wipf D."/>
            <person name="Wolf P.G."/>
            <person name="Yang L."/>
            <person name="Zimmer A.D."/>
            <person name="Zhu Q."/>
            <person name="Mitros T."/>
            <person name="Hellsten U."/>
            <person name="Loque D."/>
            <person name="Otillar R."/>
            <person name="Salamov A."/>
            <person name="Schmutz J."/>
            <person name="Shapiro H."/>
            <person name="Lindquist E."/>
            <person name="Lucas S."/>
            <person name="Rokhsar D."/>
            <person name="Grigoriev I.V."/>
        </authorList>
    </citation>
    <scope>NUCLEOTIDE SEQUENCE [LARGE SCALE GENOMIC DNA]</scope>
</reference>
<dbReference type="HOGENOM" id="CLU_356178_0_0_1"/>
<dbReference type="InterPro" id="IPR015947">
    <property type="entry name" value="PUA-like_sf"/>
</dbReference>
<name>D8R2T4_SELML</name>